<evidence type="ECO:0000256" key="1">
    <source>
        <dbReference type="SAM" id="Phobius"/>
    </source>
</evidence>
<protein>
    <submittedName>
        <fullName evidence="2">Uncharacterized protein</fullName>
    </submittedName>
</protein>
<gene>
    <name evidence="2" type="ORF">SPARVUS_LOCUS9296001</name>
</gene>
<feature type="non-terminal residue" evidence="2">
    <location>
        <position position="113"/>
    </location>
</feature>
<comment type="caution">
    <text evidence="2">The sequence shown here is derived from an EMBL/GenBank/DDBJ whole genome shotgun (WGS) entry which is preliminary data.</text>
</comment>
<feature type="transmembrane region" description="Helical" evidence="1">
    <location>
        <begin position="15"/>
        <end position="32"/>
    </location>
</feature>
<name>A0ABN9E9W3_9NEOB</name>
<accession>A0ABN9E9W3</accession>
<sequence>STASTVSIRTSNFDIFLHTHNLFFIFYLLLLVHASGRVLKYQTNVEDHPPGCLRLNVSTVEDYGSVTEVNGGVPLNIVSEITTGLFHTHGELLINNTMKICTKDPTFHPHFPE</sequence>
<organism evidence="2 3">
    <name type="scientific">Staurois parvus</name>
    <dbReference type="NCBI Taxonomy" id="386267"/>
    <lineage>
        <taxon>Eukaryota</taxon>
        <taxon>Metazoa</taxon>
        <taxon>Chordata</taxon>
        <taxon>Craniata</taxon>
        <taxon>Vertebrata</taxon>
        <taxon>Euteleostomi</taxon>
        <taxon>Amphibia</taxon>
        <taxon>Batrachia</taxon>
        <taxon>Anura</taxon>
        <taxon>Neobatrachia</taxon>
        <taxon>Ranoidea</taxon>
        <taxon>Ranidae</taxon>
        <taxon>Staurois</taxon>
    </lineage>
</organism>
<keyword evidence="1" id="KW-1133">Transmembrane helix</keyword>
<keyword evidence="1" id="KW-0472">Membrane</keyword>
<proteinExistence type="predicted"/>
<feature type="non-terminal residue" evidence="2">
    <location>
        <position position="1"/>
    </location>
</feature>
<reference evidence="2" key="1">
    <citation type="submission" date="2023-05" db="EMBL/GenBank/DDBJ databases">
        <authorList>
            <person name="Stuckert A."/>
        </authorList>
    </citation>
    <scope>NUCLEOTIDE SEQUENCE</scope>
</reference>
<evidence type="ECO:0000313" key="3">
    <source>
        <dbReference type="Proteomes" id="UP001162483"/>
    </source>
</evidence>
<dbReference type="EMBL" id="CATNWA010015190">
    <property type="protein sequence ID" value="CAI9580461.1"/>
    <property type="molecule type" value="Genomic_DNA"/>
</dbReference>
<dbReference type="Proteomes" id="UP001162483">
    <property type="component" value="Unassembled WGS sequence"/>
</dbReference>
<keyword evidence="3" id="KW-1185">Reference proteome</keyword>
<evidence type="ECO:0000313" key="2">
    <source>
        <dbReference type="EMBL" id="CAI9580461.1"/>
    </source>
</evidence>
<keyword evidence="1" id="KW-0812">Transmembrane</keyword>